<dbReference type="Proteomes" id="UP000235392">
    <property type="component" value="Unassembled WGS sequence"/>
</dbReference>
<feature type="region of interest" description="Disordered" evidence="1">
    <location>
        <begin position="178"/>
        <end position="215"/>
    </location>
</feature>
<dbReference type="EMBL" id="PGCI01000638">
    <property type="protein sequence ID" value="PLW23253.1"/>
    <property type="molecule type" value="Genomic_DNA"/>
</dbReference>
<organism evidence="2 3">
    <name type="scientific">Puccinia coronata f. sp. avenae</name>
    <dbReference type="NCBI Taxonomy" id="200324"/>
    <lineage>
        <taxon>Eukaryota</taxon>
        <taxon>Fungi</taxon>
        <taxon>Dikarya</taxon>
        <taxon>Basidiomycota</taxon>
        <taxon>Pucciniomycotina</taxon>
        <taxon>Pucciniomycetes</taxon>
        <taxon>Pucciniales</taxon>
        <taxon>Pucciniaceae</taxon>
        <taxon>Puccinia</taxon>
    </lineage>
</organism>
<dbReference type="AlphaFoldDB" id="A0A2N5TCL8"/>
<evidence type="ECO:0000313" key="3">
    <source>
        <dbReference type="Proteomes" id="UP000235392"/>
    </source>
</evidence>
<protein>
    <submittedName>
        <fullName evidence="2">Uncharacterized protein</fullName>
    </submittedName>
</protein>
<name>A0A2N5TCL8_9BASI</name>
<comment type="caution">
    <text evidence="2">The sequence shown here is derived from an EMBL/GenBank/DDBJ whole genome shotgun (WGS) entry which is preliminary data.</text>
</comment>
<gene>
    <name evidence="2" type="ORF">PCASD_16418</name>
</gene>
<reference evidence="2 3" key="1">
    <citation type="submission" date="2017-11" db="EMBL/GenBank/DDBJ databases">
        <title>De novo assembly and phasing of dikaryotic genomes from two isolates of Puccinia coronata f. sp. avenae, the causal agent of oat crown rust.</title>
        <authorList>
            <person name="Miller M.E."/>
            <person name="Zhang Y."/>
            <person name="Omidvar V."/>
            <person name="Sperschneider J."/>
            <person name="Schwessinger B."/>
            <person name="Raley C."/>
            <person name="Palmer J.M."/>
            <person name="Garnica D."/>
            <person name="Upadhyaya N."/>
            <person name="Rathjen J."/>
            <person name="Taylor J.M."/>
            <person name="Park R.F."/>
            <person name="Dodds P.N."/>
            <person name="Hirsch C.D."/>
            <person name="Kianian S.F."/>
            <person name="Figueroa M."/>
        </authorList>
    </citation>
    <scope>NUCLEOTIDE SEQUENCE [LARGE SCALE GENOMIC DNA]</scope>
    <source>
        <strain evidence="2">12SD80</strain>
    </source>
</reference>
<evidence type="ECO:0000313" key="2">
    <source>
        <dbReference type="EMBL" id="PLW23253.1"/>
    </source>
</evidence>
<feature type="compositionally biased region" description="Basic and acidic residues" evidence="1">
    <location>
        <begin position="195"/>
        <end position="209"/>
    </location>
</feature>
<evidence type="ECO:0000256" key="1">
    <source>
        <dbReference type="SAM" id="MobiDB-lite"/>
    </source>
</evidence>
<sequence>MPFLYNLIRNKIEKDISEVEMEDKDEEQEESNLSDSFAEVEAGMADVVIDHLQEDDQIDPELRKNSLALSKHDVNIIEGYSLVKNTNPAHSRGMRAETLESGSNYVSQTHQNHMDMQSINNFLRMTEKEELNQLPSTGFTPAAVTDVYTGGIKKLQAEYIKGTKGLSWFKPFSPGIDQLREQEQDEINAMQTENNDSKSSDGLDTKDSSDGNSSE</sequence>
<accession>A0A2N5TCL8</accession>
<proteinExistence type="predicted"/>